<dbReference type="Proteomes" id="UP000284676">
    <property type="component" value="Unassembled WGS sequence"/>
</dbReference>
<organism evidence="1 2">
    <name type="scientific">Fusobacterium mortiferum</name>
    <dbReference type="NCBI Taxonomy" id="850"/>
    <lineage>
        <taxon>Bacteria</taxon>
        <taxon>Fusobacteriati</taxon>
        <taxon>Fusobacteriota</taxon>
        <taxon>Fusobacteriia</taxon>
        <taxon>Fusobacteriales</taxon>
        <taxon>Fusobacteriaceae</taxon>
        <taxon>Fusobacterium</taxon>
    </lineage>
</organism>
<evidence type="ECO:0000313" key="2">
    <source>
        <dbReference type="Proteomes" id="UP000284676"/>
    </source>
</evidence>
<reference evidence="1 2" key="1">
    <citation type="submission" date="2018-08" db="EMBL/GenBank/DDBJ databases">
        <title>A genome reference for cultivated species of the human gut microbiota.</title>
        <authorList>
            <person name="Zou Y."/>
            <person name="Xue W."/>
            <person name="Luo G."/>
        </authorList>
    </citation>
    <scope>NUCLEOTIDE SEQUENCE [LARGE SCALE GENOMIC DNA]</scope>
    <source>
        <strain evidence="1 2">AM25-1</strain>
    </source>
</reference>
<evidence type="ECO:0000313" key="1">
    <source>
        <dbReference type="EMBL" id="RHF75041.1"/>
    </source>
</evidence>
<protein>
    <submittedName>
        <fullName evidence="1">Uncharacterized protein</fullName>
    </submittedName>
</protein>
<sequence length="72" mass="8254">MIFTEEQCRRHLDMWLAAEEALAKGQSYTIGNRTITRVNASEVSKNIETWADRLERVKGSGSPRFVKFIPRG</sequence>
<dbReference type="Pfam" id="PF19645">
    <property type="entry name" value="DUF6148"/>
    <property type="match status" value="1"/>
</dbReference>
<accession>A0A414Q2M9</accession>
<dbReference type="GeneID" id="62763310"/>
<dbReference type="InterPro" id="IPR046146">
    <property type="entry name" value="DUF6148"/>
</dbReference>
<dbReference type="RefSeq" id="WP_005884503.1">
    <property type="nucleotide sequence ID" value="NZ_CABMMQ010000001.1"/>
</dbReference>
<gene>
    <name evidence="1" type="ORF">DW663_01220</name>
</gene>
<proteinExistence type="predicted"/>
<comment type="caution">
    <text evidence="1">The sequence shown here is derived from an EMBL/GenBank/DDBJ whole genome shotgun (WGS) entry which is preliminary data.</text>
</comment>
<name>A0A414Q2M9_FUSMR</name>
<dbReference type="EMBL" id="QRHL01000001">
    <property type="protein sequence ID" value="RHF75041.1"/>
    <property type="molecule type" value="Genomic_DNA"/>
</dbReference>
<dbReference type="AlphaFoldDB" id="A0A414Q2M9"/>